<name>A0A941BLM7_9BURK</name>
<dbReference type="PANTHER" id="PTHR44591:SF3">
    <property type="entry name" value="RESPONSE REGULATORY DOMAIN-CONTAINING PROTEIN"/>
    <property type="match status" value="1"/>
</dbReference>
<keyword evidence="6" id="KW-1185">Reference proteome</keyword>
<dbReference type="Pfam" id="PF00072">
    <property type="entry name" value="Response_reg"/>
    <property type="match status" value="2"/>
</dbReference>
<reference evidence="5" key="1">
    <citation type="submission" date="2021-04" db="EMBL/GenBank/DDBJ databases">
        <title>The genome sequence of Ideonella sp. 4Y11.</title>
        <authorList>
            <person name="Liu Y."/>
        </authorList>
    </citation>
    <scope>NUCLEOTIDE SEQUENCE</scope>
    <source>
        <strain evidence="5">4Y11</strain>
    </source>
</reference>
<dbReference type="PROSITE" id="PS50110">
    <property type="entry name" value="RESPONSE_REGULATORY"/>
    <property type="match status" value="2"/>
</dbReference>
<dbReference type="InterPro" id="IPR011006">
    <property type="entry name" value="CheY-like_superfamily"/>
</dbReference>
<gene>
    <name evidence="5" type="ORF">KAK06_13005</name>
</gene>
<evidence type="ECO:0000256" key="3">
    <source>
        <dbReference type="SAM" id="MobiDB-lite"/>
    </source>
</evidence>
<feature type="domain" description="Response regulatory" evidence="4">
    <location>
        <begin position="7"/>
        <end position="123"/>
    </location>
</feature>
<evidence type="ECO:0000313" key="5">
    <source>
        <dbReference type="EMBL" id="MBQ0959864.1"/>
    </source>
</evidence>
<comment type="caution">
    <text evidence="5">The sequence shown here is derived from an EMBL/GenBank/DDBJ whole genome shotgun (WGS) entry which is preliminary data.</text>
</comment>
<keyword evidence="1 2" id="KW-0597">Phosphoprotein</keyword>
<feature type="compositionally biased region" description="Low complexity" evidence="3">
    <location>
        <begin position="131"/>
        <end position="140"/>
    </location>
</feature>
<organism evidence="5 6">
    <name type="scientific">Ideonella aquatica</name>
    <dbReference type="NCBI Taxonomy" id="2824119"/>
    <lineage>
        <taxon>Bacteria</taxon>
        <taxon>Pseudomonadati</taxon>
        <taxon>Pseudomonadota</taxon>
        <taxon>Betaproteobacteria</taxon>
        <taxon>Burkholderiales</taxon>
        <taxon>Sphaerotilaceae</taxon>
        <taxon>Ideonella</taxon>
    </lineage>
</organism>
<dbReference type="SMART" id="SM00448">
    <property type="entry name" value="REC"/>
    <property type="match status" value="2"/>
</dbReference>
<evidence type="ECO:0000256" key="2">
    <source>
        <dbReference type="PROSITE-ProRule" id="PRU00169"/>
    </source>
</evidence>
<feature type="modified residue" description="4-aspartylphosphate" evidence="2">
    <location>
        <position position="56"/>
    </location>
</feature>
<feature type="domain" description="Response regulatory" evidence="4">
    <location>
        <begin position="152"/>
        <end position="269"/>
    </location>
</feature>
<evidence type="ECO:0000259" key="4">
    <source>
        <dbReference type="PROSITE" id="PS50110"/>
    </source>
</evidence>
<dbReference type="InterPro" id="IPR050595">
    <property type="entry name" value="Bact_response_regulator"/>
</dbReference>
<accession>A0A941BLM7</accession>
<feature type="modified residue" description="4-aspartylphosphate" evidence="2">
    <location>
        <position position="201"/>
    </location>
</feature>
<feature type="region of interest" description="Disordered" evidence="3">
    <location>
        <begin position="126"/>
        <end position="149"/>
    </location>
</feature>
<evidence type="ECO:0000313" key="6">
    <source>
        <dbReference type="Proteomes" id="UP000678374"/>
    </source>
</evidence>
<dbReference type="InterPro" id="IPR001789">
    <property type="entry name" value="Sig_transdc_resp-reg_receiver"/>
</dbReference>
<protein>
    <submittedName>
        <fullName evidence="5">Response regulator</fullName>
    </submittedName>
</protein>
<dbReference type="EMBL" id="JAGQDE010000010">
    <property type="protein sequence ID" value="MBQ0959864.1"/>
    <property type="molecule type" value="Genomic_DNA"/>
</dbReference>
<dbReference type="AlphaFoldDB" id="A0A941BLM7"/>
<proteinExistence type="predicted"/>
<dbReference type="Proteomes" id="UP000678374">
    <property type="component" value="Unassembled WGS sequence"/>
</dbReference>
<dbReference type="GO" id="GO:0000160">
    <property type="term" value="P:phosphorelay signal transduction system"/>
    <property type="evidence" value="ECO:0007669"/>
    <property type="project" value="InterPro"/>
</dbReference>
<sequence length="271" mass="29018">MSATGQLALLIEDNPVNLELLTCLMAALGYRTVSATDGERGLAAAREHHPSLILCDIQMPGMDGLQFARHAKADPALCRIPLVALTALAMVGDRERILSAGFDGYLAKPIDPMRFADSVRPWLAAPPPAPRAASPDDAAQAPPPRPAPHRGLILVVDDTDFNLVLKRDLLEPHGYAVVTASDAVAALQLVRRQLPDLVVSDVGMRPGNGLDLLRALRADAGTCQVPVVFTSATHWDQAVERQALALGAAAYLRRPMDPARFLAVLAQCLQR</sequence>
<evidence type="ECO:0000256" key="1">
    <source>
        <dbReference type="ARBA" id="ARBA00022553"/>
    </source>
</evidence>
<dbReference type="RefSeq" id="WP_210802539.1">
    <property type="nucleotide sequence ID" value="NZ_JAGQDE010000010.1"/>
</dbReference>
<dbReference type="Gene3D" id="3.40.50.2300">
    <property type="match status" value="2"/>
</dbReference>
<dbReference type="PANTHER" id="PTHR44591">
    <property type="entry name" value="STRESS RESPONSE REGULATOR PROTEIN 1"/>
    <property type="match status" value="1"/>
</dbReference>
<dbReference type="SUPFAM" id="SSF52172">
    <property type="entry name" value="CheY-like"/>
    <property type="match status" value="2"/>
</dbReference>